<dbReference type="InterPro" id="IPR032694">
    <property type="entry name" value="CopC/D"/>
</dbReference>
<keyword evidence="4 6" id="KW-1133">Transmembrane helix</keyword>
<feature type="transmembrane region" description="Helical" evidence="6">
    <location>
        <begin position="192"/>
        <end position="214"/>
    </location>
</feature>
<feature type="transmembrane region" description="Helical" evidence="6">
    <location>
        <begin position="147"/>
        <end position="172"/>
    </location>
</feature>
<evidence type="ECO:0000313" key="9">
    <source>
        <dbReference type="Proteomes" id="UP000602395"/>
    </source>
</evidence>
<dbReference type="EMBL" id="JACWMS010000003">
    <property type="protein sequence ID" value="MBD1321493.1"/>
    <property type="molecule type" value="Genomic_DNA"/>
</dbReference>
<comment type="caution">
    <text evidence="8">The sequence shown here is derived from an EMBL/GenBank/DDBJ whole genome shotgun (WGS) entry which is preliminary data.</text>
</comment>
<sequence length="286" mass="28556">MFTGLGVCWILAAPGGPEALAVPSTAAVGAAVLLVGLGSLPGLGLRPSARVIGVAGGIWCVAALVSAWMRTADQAGESSLSVSVGQFADTLGEGAPEVVELIAAVLVVAMASVQLTGRMHPPATAYGVLGAIGLLAAAITGHPSQTAVGPLLIGAHALAAAWWCGSLAAMVVTIRGRVGWTTALPVFSRRAVWAVAVIAATGVITGLMEIGGLGELVGSGYGRILLAKVLGTVALVVLGARHRRAWVPAVIRHRSPEATSIRLAVGELMLMAVVLGLAVGLSTTAP</sequence>
<organism evidence="8 9">
    <name type="scientific">Gordonia hankookensis</name>
    <dbReference type="NCBI Taxonomy" id="589403"/>
    <lineage>
        <taxon>Bacteria</taxon>
        <taxon>Bacillati</taxon>
        <taxon>Actinomycetota</taxon>
        <taxon>Actinomycetes</taxon>
        <taxon>Mycobacteriales</taxon>
        <taxon>Gordoniaceae</taxon>
        <taxon>Gordonia</taxon>
    </lineage>
</organism>
<feature type="domain" description="Copper resistance protein D" evidence="7">
    <location>
        <begin position="183"/>
        <end position="281"/>
    </location>
</feature>
<protein>
    <submittedName>
        <fullName evidence="8">CopD family protein</fullName>
    </submittedName>
</protein>
<evidence type="ECO:0000256" key="3">
    <source>
        <dbReference type="ARBA" id="ARBA00022692"/>
    </source>
</evidence>
<evidence type="ECO:0000256" key="5">
    <source>
        <dbReference type="ARBA" id="ARBA00023136"/>
    </source>
</evidence>
<dbReference type="PANTHER" id="PTHR34820:SF4">
    <property type="entry name" value="INNER MEMBRANE PROTEIN YEBZ"/>
    <property type="match status" value="1"/>
</dbReference>
<evidence type="ECO:0000256" key="1">
    <source>
        <dbReference type="ARBA" id="ARBA00004651"/>
    </source>
</evidence>
<keyword evidence="5 6" id="KW-0472">Membrane</keyword>
<feature type="transmembrane region" description="Helical" evidence="6">
    <location>
        <begin position="98"/>
        <end position="116"/>
    </location>
</feature>
<feature type="transmembrane region" description="Helical" evidence="6">
    <location>
        <begin position="51"/>
        <end position="69"/>
    </location>
</feature>
<dbReference type="Proteomes" id="UP000602395">
    <property type="component" value="Unassembled WGS sequence"/>
</dbReference>
<gene>
    <name evidence="8" type="ORF">IDF66_18080</name>
</gene>
<evidence type="ECO:0000256" key="4">
    <source>
        <dbReference type="ARBA" id="ARBA00022989"/>
    </source>
</evidence>
<accession>A0ABR7WGC0</accession>
<evidence type="ECO:0000256" key="6">
    <source>
        <dbReference type="SAM" id="Phobius"/>
    </source>
</evidence>
<evidence type="ECO:0000313" key="8">
    <source>
        <dbReference type="EMBL" id="MBD1321493.1"/>
    </source>
</evidence>
<keyword evidence="3 6" id="KW-0812">Transmembrane</keyword>
<feature type="transmembrane region" description="Helical" evidence="6">
    <location>
        <begin position="220"/>
        <end position="240"/>
    </location>
</feature>
<feature type="transmembrane region" description="Helical" evidence="6">
    <location>
        <begin position="261"/>
        <end position="281"/>
    </location>
</feature>
<evidence type="ECO:0000259" key="7">
    <source>
        <dbReference type="Pfam" id="PF05425"/>
    </source>
</evidence>
<feature type="transmembrane region" description="Helical" evidence="6">
    <location>
        <begin position="20"/>
        <end position="39"/>
    </location>
</feature>
<name>A0ABR7WGC0_9ACTN</name>
<dbReference type="PANTHER" id="PTHR34820">
    <property type="entry name" value="INNER MEMBRANE PROTEIN YEBZ"/>
    <property type="match status" value="1"/>
</dbReference>
<keyword evidence="9" id="KW-1185">Reference proteome</keyword>
<reference evidence="8 9" key="1">
    <citation type="submission" date="2020-09" db="EMBL/GenBank/DDBJ databases">
        <title>Novel species in genus Gordonia.</title>
        <authorList>
            <person name="Zhang G."/>
        </authorList>
    </citation>
    <scope>NUCLEOTIDE SEQUENCE [LARGE SCALE GENOMIC DNA]</scope>
    <source>
        <strain evidence="8 9">ON-33</strain>
    </source>
</reference>
<dbReference type="Pfam" id="PF05425">
    <property type="entry name" value="CopD"/>
    <property type="match status" value="1"/>
</dbReference>
<proteinExistence type="predicted"/>
<comment type="subcellular location">
    <subcellularLocation>
        <location evidence="1">Cell membrane</location>
        <topology evidence="1">Multi-pass membrane protein</topology>
    </subcellularLocation>
</comment>
<keyword evidence="2" id="KW-1003">Cell membrane</keyword>
<evidence type="ECO:0000256" key="2">
    <source>
        <dbReference type="ARBA" id="ARBA00022475"/>
    </source>
</evidence>
<feature type="transmembrane region" description="Helical" evidence="6">
    <location>
        <begin position="123"/>
        <end position="141"/>
    </location>
</feature>
<dbReference type="InterPro" id="IPR008457">
    <property type="entry name" value="Cu-R_CopD_dom"/>
</dbReference>